<name>A0A8K0CJX5_IGNLU</name>
<dbReference type="Proteomes" id="UP000801492">
    <property type="component" value="Unassembled WGS sequence"/>
</dbReference>
<protein>
    <submittedName>
        <fullName evidence="1">Uncharacterized protein</fullName>
    </submittedName>
</protein>
<keyword evidence="2" id="KW-1185">Reference proteome</keyword>
<dbReference type="AlphaFoldDB" id="A0A8K0CJX5"/>
<proteinExistence type="predicted"/>
<gene>
    <name evidence="1" type="ORF">ILUMI_20888</name>
</gene>
<dbReference type="GO" id="GO:0003676">
    <property type="term" value="F:nucleic acid binding"/>
    <property type="evidence" value="ECO:0007669"/>
    <property type="project" value="InterPro"/>
</dbReference>
<accession>A0A8K0CJX5</accession>
<dbReference type="Gene3D" id="3.30.420.10">
    <property type="entry name" value="Ribonuclease H-like superfamily/Ribonuclease H"/>
    <property type="match status" value="1"/>
</dbReference>
<evidence type="ECO:0000313" key="2">
    <source>
        <dbReference type="Proteomes" id="UP000801492"/>
    </source>
</evidence>
<comment type="caution">
    <text evidence="1">The sequence shown here is derived from an EMBL/GenBank/DDBJ whole genome shotgun (WGS) entry which is preliminary data.</text>
</comment>
<organism evidence="1 2">
    <name type="scientific">Ignelater luminosus</name>
    <name type="common">Cucubano</name>
    <name type="synonym">Pyrophorus luminosus</name>
    <dbReference type="NCBI Taxonomy" id="2038154"/>
    <lineage>
        <taxon>Eukaryota</taxon>
        <taxon>Metazoa</taxon>
        <taxon>Ecdysozoa</taxon>
        <taxon>Arthropoda</taxon>
        <taxon>Hexapoda</taxon>
        <taxon>Insecta</taxon>
        <taxon>Pterygota</taxon>
        <taxon>Neoptera</taxon>
        <taxon>Endopterygota</taxon>
        <taxon>Coleoptera</taxon>
        <taxon>Polyphaga</taxon>
        <taxon>Elateriformia</taxon>
        <taxon>Elateroidea</taxon>
        <taxon>Elateridae</taxon>
        <taxon>Agrypninae</taxon>
        <taxon>Pyrophorini</taxon>
        <taxon>Ignelater</taxon>
    </lineage>
</organism>
<evidence type="ECO:0000313" key="1">
    <source>
        <dbReference type="EMBL" id="KAF2885265.1"/>
    </source>
</evidence>
<dbReference type="OrthoDB" id="25402at2759"/>
<dbReference type="InterPro" id="IPR036397">
    <property type="entry name" value="RNaseH_sf"/>
</dbReference>
<reference evidence="1" key="1">
    <citation type="submission" date="2019-08" db="EMBL/GenBank/DDBJ databases">
        <title>The genome of the North American firefly Photinus pyralis.</title>
        <authorList>
            <consortium name="Photinus pyralis genome working group"/>
            <person name="Fallon T.R."/>
            <person name="Sander Lower S.E."/>
            <person name="Weng J.-K."/>
        </authorList>
    </citation>
    <scope>NUCLEOTIDE SEQUENCE</scope>
    <source>
        <strain evidence="1">TRF0915ILg1</strain>
        <tissue evidence="1">Whole body</tissue>
    </source>
</reference>
<dbReference type="EMBL" id="VTPC01089973">
    <property type="protein sequence ID" value="KAF2885265.1"/>
    <property type="molecule type" value="Genomic_DNA"/>
</dbReference>
<sequence>MLDKRAKSQPVTPTSLQDLRIALQKEWKKISQDYFRSLISSMQKRMLAIIRARGDAYEVKKTIYNLEHNSIKLKTIGWKLFIAPECRRTSPKHTEEQIVKNQ</sequence>